<dbReference type="Pfam" id="PF00106">
    <property type="entry name" value="adh_short"/>
    <property type="match status" value="1"/>
</dbReference>
<dbReference type="RefSeq" id="WP_254167887.1">
    <property type="nucleotide sequence ID" value="NZ_JANAFB010000036.1"/>
</dbReference>
<dbReference type="PROSITE" id="PS00061">
    <property type="entry name" value="ADH_SHORT"/>
    <property type="match status" value="1"/>
</dbReference>
<comment type="caution">
    <text evidence="3">The sequence shown here is derived from an EMBL/GenBank/DDBJ whole genome shotgun (WGS) entry which is preliminary data.</text>
</comment>
<evidence type="ECO:0000256" key="1">
    <source>
        <dbReference type="ARBA" id="ARBA00006484"/>
    </source>
</evidence>
<protein>
    <submittedName>
        <fullName evidence="3">SDR family NAD(P)-dependent oxidoreductase</fullName>
    </submittedName>
</protein>
<dbReference type="PANTHER" id="PTHR44196:SF1">
    <property type="entry name" value="DEHYDROGENASE_REDUCTASE SDR FAMILY MEMBER 7B"/>
    <property type="match status" value="1"/>
</dbReference>
<evidence type="ECO:0000313" key="4">
    <source>
        <dbReference type="Proteomes" id="UP001139502"/>
    </source>
</evidence>
<dbReference type="GO" id="GO:0016491">
    <property type="term" value="F:oxidoreductase activity"/>
    <property type="evidence" value="ECO:0007669"/>
    <property type="project" value="UniProtKB-KW"/>
</dbReference>
<dbReference type="PRINTS" id="PR00081">
    <property type="entry name" value="GDHRDH"/>
</dbReference>
<reference evidence="3" key="1">
    <citation type="submission" date="2022-06" db="EMBL/GenBank/DDBJ databases">
        <title>Rothia sp. isolated from sandalwood seedling.</title>
        <authorList>
            <person name="Tuikhar N."/>
            <person name="Kirdat K."/>
            <person name="Thorat V."/>
            <person name="Swetha P."/>
            <person name="Padma S."/>
            <person name="Sundararaj R."/>
            <person name="Yadav A."/>
        </authorList>
    </citation>
    <scope>NUCLEOTIDE SEQUENCE</scope>
    <source>
        <strain evidence="3">AR01</strain>
    </source>
</reference>
<dbReference type="Gene3D" id="3.40.50.720">
    <property type="entry name" value="NAD(P)-binding Rossmann-like Domain"/>
    <property type="match status" value="1"/>
</dbReference>
<comment type="similarity">
    <text evidence="1">Belongs to the short-chain dehydrogenases/reductases (SDR) family.</text>
</comment>
<dbReference type="InterPro" id="IPR036291">
    <property type="entry name" value="NAD(P)-bd_dom_sf"/>
</dbReference>
<dbReference type="GO" id="GO:0016020">
    <property type="term" value="C:membrane"/>
    <property type="evidence" value="ECO:0007669"/>
    <property type="project" value="TreeGrafter"/>
</dbReference>
<sequence>MTHTQLSEETTRALDDVVAAIEATDLPVAVLTGASGGMGREIAADLSKDRLVVAVGRDRGRLAEAAERAGAGGVVILPCELGELEAIDAVFSRLPRVDALVNAAAIAPRATVEDASVADWQDMLNTNVVAPAELTRVLLPRLRESEGIVVFIGSGASRAVTPYNVTYAASKHALQAVADGLRKQVADDGVRVSTVSPGPTDTPMVQWDDDYPKAAPRRLIEPETVARSVRHVIDAPADTQLAEVWVRPRVEA</sequence>
<evidence type="ECO:0000256" key="2">
    <source>
        <dbReference type="ARBA" id="ARBA00023002"/>
    </source>
</evidence>
<dbReference type="InterPro" id="IPR020904">
    <property type="entry name" value="Sc_DH/Rdtase_CS"/>
</dbReference>
<gene>
    <name evidence="3" type="ORF">NBM05_12295</name>
</gene>
<keyword evidence="2" id="KW-0560">Oxidoreductase</keyword>
<proteinExistence type="inferred from homology"/>
<accession>A0A9X2KJ54</accession>
<dbReference type="SUPFAM" id="SSF51735">
    <property type="entry name" value="NAD(P)-binding Rossmann-fold domains"/>
    <property type="match status" value="1"/>
</dbReference>
<keyword evidence="4" id="KW-1185">Reference proteome</keyword>
<name>A0A9X2KJ54_9MICC</name>
<organism evidence="3 4">
    <name type="scientific">Rothia santali</name>
    <dbReference type="NCBI Taxonomy" id="2949643"/>
    <lineage>
        <taxon>Bacteria</taxon>
        <taxon>Bacillati</taxon>
        <taxon>Actinomycetota</taxon>
        <taxon>Actinomycetes</taxon>
        <taxon>Micrococcales</taxon>
        <taxon>Micrococcaceae</taxon>
        <taxon>Rothia</taxon>
    </lineage>
</organism>
<dbReference type="AlphaFoldDB" id="A0A9X2KJ54"/>
<dbReference type="EMBL" id="JANAFB010000036">
    <property type="protein sequence ID" value="MCP3426760.1"/>
    <property type="molecule type" value="Genomic_DNA"/>
</dbReference>
<dbReference type="InterPro" id="IPR002347">
    <property type="entry name" value="SDR_fam"/>
</dbReference>
<dbReference type="PANTHER" id="PTHR44196">
    <property type="entry name" value="DEHYDROGENASE/REDUCTASE SDR FAMILY MEMBER 7B"/>
    <property type="match status" value="1"/>
</dbReference>
<dbReference type="Proteomes" id="UP001139502">
    <property type="component" value="Unassembled WGS sequence"/>
</dbReference>
<evidence type="ECO:0000313" key="3">
    <source>
        <dbReference type="EMBL" id="MCP3426760.1"/>
    </source>
</evidence>